<dbReference type="SUPFAM" id="SSF53474">
    <property type="entry name" value="alpha/beta-Hydrolases"/>
    <property type="match status" value="1"/>
</dbReference>
<reference evidence="3" key="1">
    <citation type="submission" date="2023-11" db="EMBL/GenBank/DDBJ databases">
        <authorList>
            <person name="Alioto T."/>
            <person name="Alioto T."/>
            <person name="Gomez Garrido J."/>
        </authorList>
    </citation>
    <scope>NUCLEOTIDE SEQUENCE</scope>
</reference>
<proteinExistence type="predicted"/>
<dbReference type="GO" id="GO:0016787">
    <property type="term" value="F:hydrolase activity"/>
    <property type="evidence" value="ECO:0007669"/>
    <property type="project" value="UniProtKB-KW"/>
</dbReference>
<keyword evidence="4" id="KW-1185">Reference proteome</keyword>
<dbReference type="InterPro" id="IPR029058">
    <property type="entry name" value="AB_hydrolase_fold"/>
</dbReference>
<dbReference type="Proteomes" id="UP001296104">
    <property type="component" value="Unassembled WGS sequence"/>
</dbReference>
<accession>A0AAI8YZM5</accession>
<protein>
    <submittedName>
        <fullName evidence="3">Uncharacterized protein</fullName>
    </submittedName>
</protein>
<keyword evidence="2" id="KW-0378">Hydrolase</keyword>
<gene>
    <name evidence="3" type="ORF">LECACI_7A004900</name>
</gene>
<sequence length="322" mass="35658">MASNKAAMDTQLTRSVDILRVPSHLLRAAYLIGKIPFRSCKTDPRVSYTLYVPEKYKKVHEALQRKDLAHIPPRLPLVVNVHGTRRDATGCRDSLITFADAHGVAILAPLFPAAMDNPLDLDSYKFLRSQSLRSDAVMLDILNEVSHMFPGVATDPIILVGFSGGAQFAHRFMYLHPERIAAVAIAAPGSVTKLESRENWPEGIGNVDEVFPGQGVDLEGIRRIGDVRLSVGAEDRGQDEEQLELQRWLAERASRADSGSARRLTQPQNRLEILKELQVDWMENGIEAELIAVPDVGHSYQDLIPSIVDWLKECQAVVAPSA</sequence>
<dbReference type="PANTHER" id="PTHR43037">
    <property type="entry name" value="UNNAMED PRODUCT-RELATED"/>
    <property type="match status" value="1"/>
</dbReference>
<name>A0AAI8YZM5_9PEZI</name>
<dbReference type="InterPro" id="IPR050955">
    <property type="entry name" value="Plant_Biomass_Hydrol_Est"/>
</dbReference>
<dbReference type="Gene3D" id="3.40.50.1820">
    <property type="entry name" value="alpha/beta hydrolase"/>
    <property type="match status" value="1"/>
</dbReference>
<dbReference type="PANTHER" id="PTHR43037:SF5">
    <property type="entry name" value="FERULOYL ESTERASE"/>
    <property type="match status" value="1"/>
</dbReference>
<evidence type="ECO:0000313" key="3">
    <source>
        <dbReference type="EMBL" id="CAK4024062.1"/>
    </source>
</evidence>
<evidence type="ECO:0000256" key="2">
    <source>
        <dbReference type="ARBA" id="ARBA00022801"/>
    </source>
</evidence>
<evidence type="ECO:0000313" key="4">
    <source>
        <dbReference type="Proteomes" id="UP001296104"/>
    </source>
</evidence>
<comment type="caution">
    <text evidence="3">The sequence shown here is derived from an EMBL/GenBank/DDBJ whole genome shotgun (WGS) entry which is preliminary data.</text>
</comment>
<keyword evidence="1" id="KW-0732">Signal</keyword>
<dbReference type="AlphaFoldDB" id="A0AAI8YZM5"/>
<dbReference type="EMBL" id="CAVMBE010000028">
    <property type="protein sequence ID" value="CAK4024062.1"/>
    <property type="molecule type" value="Genomic_DNA"/>
</dbReference>
<evidence type="ECO:0000256" key="1">
    <source>
        <dbReference type="ARBA" id="ARBA00022729"/>
    </source>
</evidence>
<organism evidence="3 4">
    <name type="scientific">Lecanosticta acicola</name>
    <dbReference type="NCBI Taxonomy" id="111012"/>
    <lineage>
        <taxon>Eukaryota</taxon>
        <taxon>Fungi</taxon>
        <taxon>Dikarya</taxon>
        <taxon>Ascomycota</taxon>
        <taxon>Pezizomycotina</taxon>
        <taxon>Dothideomycetes</taxon>
        <taxon>Dothideomycetidae</taxon>
        <taxon>Mycosphaerellales</taxon>
        <taxon>Mycosphaerellaceae</taxon>
        <taxon>Lecanosticta</taxon>
    </lineage>
</organism>